<protein>
    <submittedName>
        <fullName evidence="2">Uncharacterized protein</fullName>
    </submittedName>
</protein>
<name>A0A0F9T2A8_9ZZZZ</name>
<dbReference type="AlphaFoldDB" id="A0A0F9T2A8"/>
<reference evidence="2" key="1">
    <citation type="journal article" date="2015" name="Nature">
        <title>Complex archaea that bridge the gap between prokaryotes and eukaryotes.</title>
        <authorList>
            <person name="Spang A."/>
            <person name="Saw J.H."/>
            <person name="Jorgensen S.L."/>
            <person name="Zaremba-Niedzwiedzka K."/>
            <person name="Martijn J."/>
            <person name="Lind A.E."/>
            <person name="van Eijk R."/>
            <person name="Schleper C."/>
            <person name="Guy L."/>
            <person name="Ettema T.J."/>
        </authorList>
    </citation>
    <scope>NUCLEOTIDE SEQUENCE</scope>
</reference>
<keyword evidence="1" id="KW-1133">Transmembrane helix</keyword>
<feature type="transmembrane region" description="Helical" evidence="1">
    <location>
        <begin position="221"/>
        <end position="238"/>
    </location>
</feature>
<evidence type="ECO:0000256" key="1">
    <source>
        <dbReference type="SAM" id="Phobius"/>
    </source>
</evidence>
<gene>
    <name evidence="2" type="ORF">LCGC14_0706280</name>
</gene>
<organism evidence="2">
    <name type="scientific">marine sediment metagenome</name>
    <dbReference type="NCBI Taxonomy" id="412755"/>
    <lineage>
        <taxon>unclassified sequences</taxon>
        <taxon>metagenomes</taxon>
        <taxon>ecological metagenomes</taxon>
    </lineage>
</organism>
<proteinExistence type="predicted"/>
<keyword evidence="1" id="KW-0812">Transmembrane</keyword>
<dbReference type="EMBL" id="LAZR01001533">
    <property type="protein sequence ID" value="KKN43126.1"/>
    <property type="molecule type" value="Genomic_DNA"/>
</dbReference>
<evidence type="ECO:0000313" key="2">
    <source>
        <dbReference type="EMBL" id="KKN43126.1"/>
    </source>
</evidence>
<keyword evidence="1" id="KW-0472">Membrane</keyword>
<sequence length="327" mass="37598">MESLQGVFMKLFLQIIFVLCSSLSLEANSEIIHKKPIYEGNLTWTVDDITIKRTNITDTKMLGPFELVSPESGKLVVSYDDNKDSEILVTTTDMKGKDIYTFYSKGLLPFLWKAEFKTKVINGEEPMVVYLVKKQIAPEYQRWQIKTDRAAEQLSNYLVSPAHISGRGSPPDIFYAPEPLLKHKYKIIKEYQIDIGSSESQDNDYRNAVNSERWKSAIKNAFIVLASLVSVFLMWYLFKKLKTALYKVKQKASEKIKSRKSQKEQKEIRKIAKTTAISETIKNEMSKPDNKDLTQLRLKIAESIEAGDHEQVDTLLKLAERLKKLDQ</sequence>
<comment type="caution">
    <text evidence="2">The sequence shown here is derived from an EMBL/GenBank/DDBJ whole genome shotgun (WGS) entry which is preliminary data.</text>
</comment>
<accession>A0A0F9T2A8</accession>